<dbReference type="SUPFAM" id="SSF158472">
    <property type="entry name" value="HAMP domain-like"/>
    <property type="match status" value="1"/>
</dbReference>
<proteinExistence type="predicted"/>
<name>A0A512N802_9HYPH</name>
<organism evidence="3 4">
    <name type="scientific">Reyranella soli</name>
    <dbReference type="NCBI Taxonomy" id="1230389"/>
    <lineage>
        <taxon>Bacteria</taxon>
        <taxon>Pseudomonadati</taxon>
        <taxon>Pseudomonadota</taxon>
        <taxon>Alphaproteobacteria</taxon>
        <taxon>Hyphomicrobiales</taxon>
        <taxon>Reyranellaceae</taxon>
        <taxon>Reyranella</taxon>
    </lineage>
</organism>
<dbReference type="Proteomes" id="UP000321058">
    <property type="component" value="Unassembled WGS sequence"/>
</dbReference>
<keyword evidence="3" id="KW-0808">Transferase</keyword>
<dbReference type="GO" id="GO:0007165">
    <property type="term" value="P:signal transduction"/>
    <property type="evidence" value="ECO:0007669"/>
    <property type="project" value="InterPro"/>
</dbReference>
<dbReference type="Pfam" id="PF11845">
    <property type="entry name" value="Tll0287-like"/>
    <property type="match status" value="1"/>
</dbReference>
<keyword evidence="3" id="KW-0418">Kinase</keyword>
<sequence>MLNEANLIMRSGTAVRGYTQNEIRPLIVDQLAVRFLPHSVPSYSAQTVLHQLQKDFPDYSYKEAALNPTNPADRATNWESDVIHAFKNDPKLGEFVGLRETATGPFLTFARPFRLTDKACLACHSTPAAAPPTMIDLYGNSNGFGWQLNDVIGAQIVSVPMSVALNRANRSLLAFVGSLSAVFVVMLVILNVLMHFIILKPIQEITALARDVSAGKTDVQEYPVRGSDEISSLGRSFNLMHRSLQNAMRMLEGT</sequence>
<evidence type="ECO:0000259" key="2">
    <source>
        <dbReference type="PROSITE" id="PS50885"/>
    </source>
</evidence>
<keyword evidence="1" id="KW-0472">Membrane</keyword>
<dbReference type="Gene3D" id="6.10.340.10">
    <property type="match status" value="1"/>
</dbReference>
<dbReference type="AlphaFoldDB" id="A0A512N802"/>
<dbReference type="InterPro" id="IPR003660">
    <property type="entry name" value="HAMP_dom"/>
</dbReference>
<evidence type="ECO:0000256" key="1">
    <source>
        <dbReference type="SAM" id="Phobius"/>
    </source>
</evidence>
<dbReference type="GO" id="GO:0016301">
    <property type="term" value="F:kinase activity"/>
    <property type="evidence" value="ECO:0007669"/>
    <property type="project" value="UniProtKB-KW"/>
</dbReference>
<keyword evidence="1" id="KW-0812">Transmembrane</keyword>
<reference evidence="3 4" key="1">
    <citation type="submission" date="2019-07" db="EMBL/GenBank/DDBJ databases">
        <title>Whole genome shotgun sequence of Reyranella soli NBRC 108950.</title>
        <authorList>
            <person name="Hosoyama A."/>
            <person name="Uohara A."/>
            <person name="Ohji S."/>
            <person name="Ichikawa N."/>
        </authorList>
    </citation>
    <scope>NUCLEOTIDE SEQUENCE [LARGE SCALE GENOMIC DNA]</scope>
    <source>
        <strain evidence="3 4">NBRC 108950</strain>
    </source>
</reference>
<dbReference type="PROSITE" id="PS50885">
    <property type="entry name" value="HAMP"/>
    <property type="match status" value="1"/>
</dbReference>
<dbReference type="Pfam" id="PF00672">
    <property type="entry name" value="HAMP"/>
    <property type="match status" value="1"/>
</dbReference>
<dbReference type="InterPro" id="IPR021796">
    <property type="entry name" value="Tll0287-like_dom"/>
</dbReference>
<gene>
    <name evidence="3" type="ORF">RSO01_22840</name>
</gene>
<feature type="domain" description="HAMP" evidence="2">
    <location>
        <begin position="196"/>
        <end position="249"/>
    </location>
</feature>
<protein>
    <submittedName>
        <fullName evidence="3">Histidine kinase</fullName>
    </submittedName>
</protein>
<dbReference type="EMBL" id="BKAJ01000033">
    <property type="protein sequence ID" value="GEP55118.1"/>
    <property type="molecule type" value="Genomic_DNA"/>
</dbReference>
<dbReference type="SMART" id="SM00304">
    <property type="entry name" value="HAMP"/>
    <property type="match status" value="1"/>
</dbReference>
<comment type="caution">
    <text evidence="3">The sequence shown here is derived from an EMBL/GenBank/DDBJ whole genome shotgun (WGS) entry which is preliminary data.</text>
</comment>
<evidence type="ECO:0000313" key="3">
    <source>
        <dbReference type="EMBL" id="GEP55118.1"/>
    </source>
</evidence>
<feature type="transmembrane region" description="Helical" evidence="1">
    <location>
        <begin position="172"/>
        <end position="198"/>
    </location>
</feature>
<keyword evidence="4" id="KW-1185">Reference proteome</keyword>
<evidence type="ECO:0000313" key="4">
    <source>
        <dbReference type="Proteomes" id="UP000321058"/>
    </source>
</evidence>
<dbReference type="GO" id="GO:0016020">
    <property type="term" value="C:membrane"/>
    <property type="evidence" value="ECO:0007669"/>
    <property type="project" value="InterPro"/>
</dbReference>
<accession>A0A512N802</accession>
<keyword evidence="1" id="KW-1133">Transmembrane helix</keyword>
<dbReference type="CDD" id="cd06225">
    <property type="entry name" value="HAMP"/>
    <property type="match status" value="1"/>
</dbReference>